<sequence>MPTGLKQTSSVVAIGFGQNETAANTFTETQLDLNLSPLDREVFVVLAINIDPSSPDALAGVDTQVDCSLTTTRQTAVTSLQNSNCLAVANQRIRAGGFVDGGVG</sequence>
<accession>X1E955</accession>
<feature type="non-terminal residue" evidence="1">
    <location>
        <position position="104"/>
    </location>
</feature>
<reference evidence="1" key="1">
    <citation type="journal article" date="2014" name="Front. Microbiol.">
        <title>High frequency of phylogenetically diverse reductive dehalogenase-homologous genes in deep subseafloor sedimentary metagenomes.</title>
        <authorList>
            <person name="Kawai M."/>
            <person name="Futagami T."/>
            <person name="Toyoda A."/>
            <person name="Takaki Y."/>
            <person name="Nishi S."/>
            <person name="Hori S."/>
            <person name="Arai W."/>
            <person name="Tsubouchi T."/>
            <person name="Morono Y."/>
            <person name="Uchiyama I."/>
            <person name="Ito T."/>
            <person name="Fujiyama A."/>
            <person name="Inagaki F."/>
            <person name="Takami H."/>
        </authorList>
    </citation>
    <scope>NUCLEOTIDE SEQUENCE</scope>
    <source>
        <strain evidence="1">Expedition CK06-06</strain>
    </source>
</reference>
<comment type="caution">
    <text evidence="1">The sequence shown here is derived from an EMBL/GenBank/DDBJ whole genome shotgun (WGS) entry which is preliminary data.</text>
</comment>
<organism evidence="1">
    <name type="scientific">marine sediment metagenome</name>
    <dbReference type="NCBI Taxonomy" id="412755"/>
    <lineage>
        <taxon>unclassified sequences</taxon>
        <taxon>metagenomes</taxon>
        <taxon>ecological metagenomes</taxon>
    </lineage>
</organism>
<evidence type="ECO:0000313" key="1">
    <source>
        <dbReference type="EMBL" id="GAH16905.1"/>
    </source>
</evidence>
<name>X1E955_9ZZZZ</name>
<proteinExistence type="predicted"/>
<dbReference type="AlphaFoldDB" id="X1E955"/>
<protein>
    <submittedName>
        <fullName evidence="1">Uncharacterized protein</fullName>
    </submittedName>
</protein>
<dbReference type="EMBL" id="BART01031718">
    <property type="protein sequence ID" value="GAH16905.1"/>
    <property type="molecule type" value="Genomic_DNA"/>
</dbReference>
<gene>
    <name evidence="1" type="ORF">S01H4_55024</name>
</gene>